<organism evidence="2">
    <name type="scientific">Anguilla anguilla</name>
    <name type="common">European freshwater eel</name>
    <name type="synonym">Muraena anguilla</name>
    <dbReference type="NCBI Taxonomy" id="7936"/>
    <lineage>
        <taxon>Eukaryota</taxon>
        <taxon>Metazoa</taxon>
        <taxon>Chordata</taxon>
        <taxon>Craniata</taxon>
        <taxon>Vertebrata</taxon>
        <taxon>Euteleostomi</taxon>
        <taxon>Actinopterygii</taxon>
        <taxon>Neopterygii</taxon>
        <taxon>Teleostei</taxon>
        <taxon>Anguilliformes</taxon>
        <taxon>Anguillidae</taxon>
        <taxon>Anguilla</taxon>
    </lineage>
</organism>
<name>A0A0E9WDL3_ANGAN</name>
<reference evidence="2" key="1">
    <citation type="submission" date="2014-11" db="EMBL/GenBank/DDBJ databases">
        <authorList>
            <person name="Amaro Gonzalez C."/>
        </authorList>
    </citation>
    <scope>NUCLEOTIDE SEQUENCE</scope>
</reference>
<evidence type="ECO:0000256" key="1">
    <source>
        <dbReference type="SAM" id="MobiDB-lite"/>
    </source>
</evidence>
<accession>A0A0E9WDL3</accession>
<dbReference type="EMBL" id="GBXM01020912">
    <property type="protein sequence ID" value="JAH87665.1"/>
    <property type="molecule type" value="Transcribed_RNA"/>
</dbReference>
<dbReference type="AlphaFoldDB" id="A0A0E9WDL3"/>
<evidence type="ECO:0000313" key="2">
    <source>
        <dbReference type="EMBL" id="JAH87665.1"/>
    </source>
</evidence>
<protein>
    <submittedName>
        <fullName evidence="2">Uncharacterized protein</fullName>
    </submittedName>
</protein>
<proteinExistence type="predicted"/>
<reference evidence="2" key="2">
    <citation type="journal article" date="2015" name="Fish Shellfish Immunol.">
        <title>Early steps in the European eel (Anguilla anguilla)-Vibrio vulnificus interaction in the gills: Role of the RtxA13 toxin.</title>
        <authorList>
            <person name="Callol A."/>
            <person name="Pajuelo D."/>
            <person name="Ebbesson L."/>
            <person name="Teles M."/>
            <person name="MacKenzie S."/>
            <person name="Amaro C."/>
        </authorList>
    </citation>
    <scope>NUCLEOTIDE SEQUENCE</scope>
</reference>
<feature type="region of interest" description="Disordered" evidence="1">
    <location>
        <begin position="1"/>
        <end position="33"/>
    </location>
</feature>
<sequence>MRYLTHNETKLHISDRSEAPSLQSNPRSSEVKSHWIVSQNTKVHEGDLRIKKINLLGNPVELSAFTVAAPCGFFTSRFRWATASSNPQKHALAQSVVKPLSEVGRGKTALPSCSSLIRSLPVLYEPNFPLTL</sequence>
<feature type="compositionally biased region" description="Basic and acidic residues" evidence="1">
    <location>
        <begin position="1"/>
        <end position="18"/>
    </location>
</feature>